<dbReference type="EMBL" id="FONZ01000001">
    <property type="protein sequence ID" value="SFE88286.1"/>
    <property type="molecule type" value="Genomic_DNA"/>
</dbReference>
<keyword evidence="4" id="KW-0689">Ribosomal protein</keyword>
<evidence type="ECO:0000313" key="5">
    <source>
        <dbReference type="Proteomes" id="UP000198520"/>
    </source>
</evidence>
<gene>
    <name evidence="4" type="ORF">SAMN04488035_0907</name>
</gene>
<dbReference type="PANTHER" id="PTHR43877">
    <property type="entry name" value="AMINOALKYLPHOSPHONATE N-ACETYLTRANSFERASE-RELATED-RELATED"/>
    <property type="match status" value="1"/>
</dbReference>
<dbReference type="PROSITE" id="PS51186">
    <property type="entry name" value="GNAT"/>
    <property type="match status" value="1"/>
</dbReference>
<reference evidence="5" key="1">
    <citation type="submission" date="2016-10" db="EMBL/GenBank/DDBJ databases">
        <authorList>
            <person name="Varghese N."/>
            <person name="Submissions S."/>
        </authorList>
    </citation>
    <scope>NUCLEOTIDE SEQUENCE [LARGE SCALE GENOMIC DNA]</scope>
    <source>
        <strain evidence="5">DSM 19083</strain>
    </source>
</reference>
<dbReference type="InterPro" id="IPR050832">
    <property type="entry name" value="Bact_Acetyltransf"/>
</dbReference>
<dbReference type="CDD" id="cd04301">
    <property type="entry name" value="NAT_SF"/>
    <property type="match status" value="1"/>
</dbReference>
<accession>A0A1I2E6M8</accession>
<organism evidence="4 5">
    <name type="scientific">Flavimobilis marinus</name>
    <dbReference type="NCBI Taxonomy" id="285351"/>
    <lineage>
        <taxon>Bacteria</taxon>
        <taxon>Bacillati</taxon>
        <taxon>Actinomycetota</taxon>
        <taxon>Actinomycetes</taxon>
        <taxon>Micrococcales</taxon>
        <taxon>Jonesiaceae</taxon>
        <taxon>Flavimobilis</taxon>
    </lineage>
</organism>
<protein>
    <submittedName>
        <fullName evidence="4">Ribosomal protein S18 acetylase RimI</fullName>
    </submittedName>
</protein>
<evidence type="ECO:0000259" key="3">
    <source>
        <dbReference type="PROSITE" id="PS51186"/>
    </source>
</evidence>
<name>A0A1I2E6M8_9MICO</name>
<dbReference type="STRING" id="285351.SAMN04488035_0907"/>
<dbReference type="Gene3D" id="3.40.630.30">
    <property type="match status" value="1"/>
</dbReference>
<dbReference type="AlphaFoldDB" id="A0A1I2E6M8"/>
<dbReference type="GO" id="GO:0016747">
    <property type="term" value="F:acyltransferase activity, transferring groups other than amino-acyl groups"/>
    <property type="evidence" value="ECO:0007669"/>
    <property type="project" value="InterPro"/>
</dbReference>
<keyword evidence="4" id="KW-0687">Ribonucleoprotein</keyword>
<dbReference type="OrthoDB" id="5243635at2"/>
<dbReference type="Proteomes" id="UP000198520">
    <property type="component" value="Unassembled WGS sequence"/>
</dbReference>
<keyword evidence="2" id="KW-0012">Acyltransferase</keyword>
<feature type="domain" description="N-acetyltransferase" evidence="3">
    <location>
        <begin position="26"/>
        <end position="167"/>
    </location>
</feature>
<sequence length="169" mass="17614">MALFTETADVSVRPAVAGDEVAMTRVQVSAWRTAHAATLGDAVVDLLDEPRMAAQWATAITAPPGPGFAVLVACAGPVVVGFAAVAPGQILALEVEPAAQRQGHGSRLLSAAVDRLRTDRAEEVVTWILDGDAAREQFFAGAGLGPSGRTRTLAAGEREVRESRWSATL</sequence>
<evidence type="ECO:0000256" key="1">
    <source>
        <dbReference type="ARBA" id="ARBA00022679"/>
    </source>
</evidence>
<dbReference type="InterPro" id="IPR000182">
    <property type="entry name" value="GNAT_dom"/>
</dbReference>
<evidence type="ECO:0000313" key="4">
    <source>
        <dbReference type="EMBL" id="SFE88286.1"/>
    </source>
</evidence>
<dbReference type="GO" id="GO:0005840">
    <property type="term" value="C:ribosome"/>
    <property type="evidence" value="ECO:0007669"/>
    <property type="project" value="UniProtKB-KW"/>
</dbReference>
<dbReference type="RefSeq" id="WP_093375396.1">
    <property type="nucleotide sequence ID" value="NZ_BNAN01000001.1"/>
</dbReference>
<evidence type="ECO:0000256" key="2">
    <source>
        <dbReference type="ARBA" id="ARBA00023315"/>
    </source>
</evidence>
<keyword evidence="1" id="KW-0808">Transferase</keyword>
<dbReference type="Pfam" id="PF00583">
    <property type="entry name" value="Acetyltransf_1"/>
    <property type="match status" value="1"/>
</dbReference>
<dbReference type="SUPFAM" id="SSF55729">
    <property type="entry name" value="Acyl-CoA N-acyltransferases (Nat)"/>
    <property type="match status" value="1"/>
</dbReference>
<dbReference type="InterPro" id="IPR016181">
    <property type="entry name" value="Acyl_CoA_acyltransferase"/>
</dbReference>
<proteinExistence type="predicted"/>
<keyword evidence="5" id="KW-1185">Reference proteome</keyword>